<proteinExistence type="predicted"/>
<dbReference type="Gene3D" id="3.40.630.30">
    <property type="match status" value="1"/>
</dbReference>
<feature type="domain" description="N-acetyltransferase" evidence="1">
    <location>
        <begin position="205"/>
        <end position="384"/>
    </location>
</feature>
<dbReference type="GO" id="GO:0016747">
    <property type="term" value="F:acyltransferase activity, transferring groups other than amino-acyl groups"/>
    <property type="evidence" value="ECO:0007669"/>
    <property type="project" value="InterPro"/>
</dbReference>
<dbReference type="PANTHER" id="PTHR41368:SF1">
    <property type="entry name" value="PROTEIN YGHO"/>
    <property type="match status" value="1"/>
</dbReference>
<dbReference type="SUPFAM" id="SSF55729">
    <property type="entry name" value="Acyl-CoA N-acyltransferases (Nat)"/>
    <property type="match status" value="1"/>
</dbReference>
<name>A0A1H6YZW4_9GAMM</name>
<accession>A0A1H6YZW4</accession>
<protein>
    <recommendedName>
        <fullName evidence="1">N-acetyltransferase domain-containing protein</fullName>
    </recommendedName>
</protein>
<dbReference type="EMBL" id="FNYQ01000096">
    <property type="protein sequence ID" value="SEJ42255.1"/>
    <property type="molecule type" value="Genomic_DNA"/>
</dbReference>
<evidence type="ECO:0000313" key="3">
    <source>
        <dbReference type="Proteomes" id="UP000199250"/>
    </source>
</evidence>
<evidence type="ECO:0000313" key="2">
    <source>
        <dbReference type="EMBL" id="SEJ42255.1"/>
    </source>
</evidence>
<dbReference type="AlphaFoldDB" id="A0A1H6YZW4"/>
<dbReference type="InterPro" id="IPR016181">
    <property type="entry name" value="Acyl_CoA_acyltransferase"/>
</dbReference>
<dbReference type="FunFam" id="3.40.630.30:FF:000304">
    <property type="entry name" value="YghO protein"/>
    <property type="match status" value="1"/>
</dbReference>
<evidence type="ECO:0000259" key="1">
    <source>
        <dbReference type="PROSITE" id="PS51186"/>
    </source>
</evidence>
<dbReference type="InterPro" id="IPR039968">
    <property type="entry name" value="BcerS-like"/>
</dbReference>
<dbReference type="InterPro" id="IPR000182">
    <property type="entry name" value="GNAT_dom"/>
</dbReference>
<sequence length="384" mass="44240">MDRPLSKGDVSLVTRPVLSKADLDTFIRLPGKLHRNDPHWIEPLHLERREHLSSKSPVFAHLKWQAWIAWSGTDPVGRITAQVDTLHRQLHGQDTGHFGMLEAVDDPAVFEILMTTAESWLLEQGARRITGPFNLTINEESGLLVEGFDRPPSAMMGHGLPYYGARVEALGYRPAKDLLAYWMLTDELNFPPALRRMMDRWHDRVRIRPLDRQHFQAEIQLLRDIFNDAWAKNWGFVPFTEAEFEELGKNLKLLVPDDLIYIAEVDGEPSAFIVALPNLNEAIAPLQGRLFPFGWLRLLWRLKVQPPRTARVPLMGVRQTHQHSRLGPVLALRLIEALKPPFVKRGLEALEMSWILESNSGMRNILEHIGAYIYKRYRVYEKQI</sequence>
<organism evidence="2 3">
    <name type="scientific">Azotobacter beijerinckii</name>
    <dbReference type="NCBI Taxonomy" id="170623"/>
    <lineage>
        <taxon>Bacteria</taxon>
        <taxon>Pseudomonadati</taxon>
        <taxon>Pseudomonadota</taxon>
        <taxon>Gammaproteobacteria</taxon>
        <taxon>Pseudomonadales</taxon>
        <taxon>Pseudomonadaceae</taxon>
        <taxon>Azotobacter</taxon>
    </lineage>
</organism>
<dbReference type="PANTHER" id="PTHR41368">
    <property type="entry name" value="PROTEIN YGHO"/>
    <property type="match status" value="1"/>
</dbReference>
<reference evidence="2 3" key="1">
    <citation type="submission" date="2016-10" db="EMBL/GenBank/DDBJ databases">
        <authorList>
            <person name="de Groot N.N."/>
        </authorList>
    </citation>
    <scope>NUCLEOTIDE SEQUENCE [LARGE SCALE GENOMIC DNA]</scope>
    <source>
        <strain evidence="2 3">DSM 373</strain>
    </source>
</reference>
<dbReference type="Proteomes" id="UP000199250">
    <property type="component" value="Unassembled WGS sequence"/>
</dbReference>
<gene>
    <name evidence="2" type="ORF">SAMN04244572_03895</name>
</gene>
<dbReference type="OrthoDB" id="9806005at2"/>
<dbReference type="PROSITE" id="PS51186">
    <property type="entry name" value="GNAT"/>
    <property type="match status" value="1"/>
</dbReference>
<dbReference type="RefSeq" id="WP_090734707.1">
    <property type="nucleotide sequence ID" value="NZ_FNYQ01000096.1"/>
</dbReference>